<proteinExistence type="predicted"/>
<evidence type="ECO:0000313" key="2">
    <source>
        <dbReference type="Proteomes" id="UP000827872"/>
    </source>
</evidence>
<evidence type="ECO:0000313" key="1">
    <source>
        <dbReference type="EMBL" id="KAH7996302.1"/>
    </source>
</evidence>
<gene>
    <name evidence="1" type="ORF">K3G42_003989</name>
</gene>
<protein>
    <submittedName>
        <fullName evidence="1">Uncharacterized protein</fullName>
    </submittedName>
</protein>
<name>A0ACB8ETP6_9SAUR</name>
<comment type="caution">
    <text evidence="1">The sequence shown here is derived from an EMBL/GenBank/DDBJ whole genome shotgun (WGS) entry which is preliminary data.</text>
</comment>
<organism evidence="1 2">
    <name type="scientific">Sphaerodactylus townsendi</name>
    <dbReference type="NCBI Taxonomy" id="933632"/>
    <lineage>
        <taxon>Eukaryota</taxon>
        <taxon>Metazoa</taxon>
        <taxon>Chordata</taxon>
        <taxon>Craniata</taxon>
        <taxon>Vertebrata</taxon>
        <taxon>Euteleostomi</taxon>
        <taxon>Lepidosauria</taxon>
        <taxon>Squamata</taxon>
        <taxon>Bifurcata</taxon>
        <taxon>Gekkota</taxon>
        <taxon>Sphaerodactylidae</taxon>
        <taxon>Sphaerodactylus</taxon>
    </lineage>
</organism>
<dbReference type="Proteomes" id="UP000827872">
    <property type="component" value="Linkage Group LG15"/>
</dbReference>
<keyword evidence="2" id="KW-1185">Reference proteome</keyword>
<reference evidence="1" key="1">
    <citation type="submission" date="2021-08" db="EMBL/GenBank/DDBJ databases">
        <title>The first chromosome-level gecko genome reveals the dynamic sex chromosomes of Neotropical dwarf geckos (Sphaerodactylidae: Sphaerodactylus).</title>
        <authorList>
            <person name="Pinto B.J."/>
            <person name="Keating S.E."/>
            <person name="Gamble T."/>
        </authorList>
    </citation>
    <scope>NUCLEOTIDE SEQUENCE</scope>
    <source>
        <strain evidence="1">TG3544</strain>
    </source>
</reference>
<dbReference type="EMBL" id="CM037628">
    <property type="protein sequence ID" value="KAH7996302.1"/>
    <property type="molecule type" value="Genomic_DNA"/>
</dbReference>
<sequence length="152" mass="15663">MKPLEKFLKKQGSHLVGRAAAASGGVGGLPQQQQPLSRRPSVSPMVLPGFPCKDEAPGEAGPEGDGRWLELRPPEGALRSPTSFSSEELSPAGVGVVGGEVQLSPEAGPPCCCGCGCWAEPESPERLLERLLDTLARDPPAPHGHGCGAGKP</sequence>
<accession>A0ACB8ETP6</accession>